<evidence type="ECO:0000256" key="11">
    <source>
        <dbReference type="PROSITE-ProRule" id="PRU00042"/>
    </source>
</evidence>
<dbReference type="InterPro" id="IPR058883">
    <property type="entry name" value="DZIP1_dom"/>
</dbReference>
<feature type="region of interest" description="Disordered" evidence="13">
    <location>
        <begin position="557"/>
        <end position="651"/>
    </location>
</feature>
<feature type="region of interest" description="Disordered" evidence="13">
    <location>
        <begin position="221"/>
        <end position="240"/>
    </location>
</feature>
<protein>
    <recommendedName>
        <fullName evidence="14">C2H2-type domain-containing protein</fullName>
    </recommendedName>
</protein>
<proteinExistence type="inferred from homology"/>
<evidence type="ECO:0000259" key="14">
    <source>
        <dbReference type="PROSITE" id="PS50157"/>
    </source>
</evidence>
<feature type="coiled-coil region" evidence="12">
    <location>
        <begin position="143"/>
        <end position="184"/>
    </location>
</feature>
<feature type="region of interest" description="Disordered" evidence="13">
    <location>
        <begin position="262"/>
        <end position="285"/>
    </location>
</feature>
<dbReference type="InterPro" id="IPR032714">
    <property type="entry name" value="DZIP1_N"/>
</dbReference>
<reference evidence="15 16" key="1">
    <citation type="submission" date="2024-02" db="EMBL/GenBank/DDBJ databases">
        <title>Chromosome-level genome assembly of the Eurasian Minnow (Phoxinus phoxinus).</title>
        <authorList>
            <person name="Oriowo T.O."/>
            <person name="Martin S."/>
            <person name="Stange M."/>
            <person name="Chrysostomakis Y."/>
            <person name="Brown T."/>
            <person name="Winkler S."/>
            <person name="Kukowka S."/>
            <person name="Myers E.W."/>
            <person name="Bohne A."/>
        </authorList>
    </citation>
    <scope>NUCLEOTIDE SEQUENCE [LARGE SCALE GENOMIC DNA]</scope>
    <source>
        <strain evidence="15">ZFMK-TIS-60720</strain>
        <tissue evidence="15">Whole Organism</tissue>
    </source>
</reference>
<dbReference type="InterPro" id="IPR051241">
    <property type="entry name" value="DZIP_RILPL"/>
</dbReference>
<evidence type="ECO:0000256" key="2">
    <source>
        <dbReference type="ARBA" id="ARBA00004120"/>
    </source>
</evidence>
<organism evidence="15 16">
    <name type="scientific">Phoxinus phoxinus</name>
    <name type="common">Eurasian minnow</name>
    <dbReference type="NCBI Taxonomy" id="58324"/>
    <lineage>
        <taxon>Eukaryota</taxon>
        <taxon>Metazoa</taxon>
        <taxon>Chordata</taxon>
        <taxon>Craniata</taxon>
        <taxon>Vertebrata</taxon>
        <taxon>Euteleostomi</taxon>
        <taxon>Actinopterygii</taxon>
        <taxon>Neopterygii</taxon>
        <taxon>Teleostei</taxon>
        <taxon>Ostariophysi</taxon>
        <taxon>Cypriniformes</taxon>
        <taxon>Leuciscidae</taxon>
        <taxon>Phoxininae</taxon>
        <taxon>Phoxinus</taxon>
    </lineage>
</organism>
<evidence type="ECO:0000256" key="4">
    <source>
        <dbReference type="ARBA" id="ARBA00022490"/>
    </source>
</evidence>
<gene>
    <name evidence="15" type="ORF">R3I93_010026</name>
</gene>
<dbReference type="GO" id="GO:0060271">
    <property type="term" value="P:cilium assembly"/>
    <property type="evidence" value="ECO:0007669"/>
    <property type="project" value="UniProtKB-ARBA"/>
</dbReference>
<evidence type="ECO:0000256" key="8">
    <source>
        <dbReference type="ARBA" id="ARBA00023054"/>
    </source>
</evidence>
<dbReference type="GO" id="GO:0005814">
    <property type="term" value="C:centriole"/>
    <property type="evidence" value="ECO:0007669"/>
    <property type="project" value="UniProtKB-SubCell"/>
</dbReference>
<dbReference type="SMART" id="SM00355">
    <property type="entry name" value="ZnF_C2H2"/>
    <property type="match status" value="1"/>
</dbReference>
<dbReference type="PROSITE" id="PS00028">
    <property type="entry name" value="ZINC_FINGER_C2H2_1"/>
    <property type="match status" value="1"/>
</dbReference>
<keyword evidence="5" id="KW-0479">Metal-binding</keyword>
<dbReference type="PROSITE" id="PS50157">
    <property type="entry name" value="ZINC_FINGER_C2H2_2"/>
    <property type="match status" value="1"/>
</dbReference>
<feature type="compositionally biased region" description="Basic and acidic residues" evidence="13">
    <location>
        <begin position="585"/>
        <end position="594"/>
    </location>
</feature>
<evidence type="ECO:0000256" key="9">
    <source>
        <dbReference type="ARBA" id="ARBA00023212"/>
    </source>
</evidence>
<feature type="region of interest" description="Disordered" evidence="13">
    <location>
        <begin position="451"/>
        <end position="475"/>
    </location>
</feature>
<feature type="compositionally biased region" description="Acidic residues" evidence="13">
    <location>
        <begin position="459"/>
        <end position="475"/>
    </location>
</feature>
<comment type="similarity">
    <text evidence="3">Belongs to the DZIP C2H2-type zinc-finger protein family.</text>
</comment>
<dbReference type="PANTHER" id="PTHR21502">
    <property type="entry name" value="ZINC FINGER PROTEIN DZIP1"/>
    <property type="match status" value="1"/>
</dbReference>
<dbReference type="EMBL" id="JAYKXH010000010">
    <property type="protein sequence ID" value="KAK7155255.1"/>
    <property type="molecule type" value="Genomic_DNA"/>
</dbReference>
<dbReference type="Pfam" id="PF13815">
    <property type="entry name" value="Dzip-like_N"/>
    <property type="match status" value="1"/>
</dbReference>
<evidence type="ECO:0000256" key="13">
    <source>
        <dbReference type="SAM" id="MobiDB-lite"/>
    </source>
</evidence>
<keyword evidence="8 12" id="KW-0175">Coiled coil</keyword>
<evidence type="ECO:0000256" key="10">
    <source>
        <dbReference type="ARBA" id="ARBA00023273"/>
    </source>
</evidence>
<dbReference type="PANTHER" id="PTHR21502:SF8">
    <property type="entry name" value="CILIUM ASSEMBLY PROTEIN DZIP1L"/>
    <property type="match status" value="1"/>
</dbReference>
<dbReference type="Proteomes" id="UP001364617">
    <property type="component" value="Unassembled WGS sequence"/>
</dbReference>
<comment type="subcellular location">
    <subcellularLocation>
        <location evidence="2">Cytoplasm</location>
        <location evidence="2">Cytoskeleton</location>
        <location evidence="2">Cilium basal body</location>
    </subcellularLocation>
    <subcellularLocation>
        <location evidence="1">Cytoplasm</location>
        <location evidence="1">Cytoskeleton</location>
        <location evidence="1">Microtubule organizing center</location>
        <location evidence="1">Centrosome</location>
        <location evidence="1">Centriole</location>
    </subcellularLocation>
</comment>
<keyword evidence="7" id="KW-0862">Zinc</keyword>
<keyword evidence="10" id="KW-0966">Cell projection</keyword>
<feature type="domain" description="C2H2-type" evidence="14">
    <location>
        <begin position="200"/>
        <end position="223"/>
    </location>
</feature>
<keyword evidence="9" id="KW-0206">Cytoskeleton</keyword>
<feature type="region of interest" description="Disordered" evidence="13">
    <location>
        <begin position="671"/>
        <end position="796"/>
    </location>
</feature>
<evidence type="ECO:0000256" key="12">
    <source>
        <dbReference type="SAM" id="Coils"/>
    </source>
</evidence>
<dbReference type="Gene3D" id="3.30.160.60">
    <property type="entry name" value="Classic Zinc Finger"/>
    <property type="match status" value="1"/>
</dbReference>
<keyword evidence="6 11" id="KW-0863">Zinc-finger</keyword>
<feature type="compositionally biased region" description="Low complexity" evidence="13">
    <location>
        <begin position="780"/>
        <end position="796"/>
    </location>
</feature>
<feature type="compositionally biased region" description="Polar residues" evidence="13">
    <location>
        <begin position="562"/>
        <end position="575"/>
    </location>
</feature>
<evidence type="ECO:0000256" key="6">
    <source>
        <dbReference type="ARBA" id="ARBA00022771"/>
    </source>
</evidence>
<feature type="compositionally biased region" description="Polar residues" evidence="13">
    <location>
        <begin position="617"/>
        <end position="629"/>
    </location>
</feature>
<dbReference type="GO" id="GO:0036064">
    <property type="term" value="C:ciliary basal body"/>
    <property type="evidence" value="ECO:0007669"/>
    <property type="project" value="TreeGrafter"/>
</dbReference>
<dbReference type="AlphaFoldDB" id="A0AAN9D134"/>
<dbReference type="GO" id="GO:0005737">
    <property type="term" value="C:cytoplasm"/>
    <property type="evidence" value="ECO:0007669"/>
    <property type="project" value="TreeGrafter"/>
</dbReference>
<comment type="caution">
    <text evidence="15">The sequence shown here is derived from an EMBL/GenBank/DDBJ whole genome shotgun (WGS) entry which is preliminary data.</text>
</comment>
<dbReference type="InterPro" id="IPR013087">
    <property type="entry name" value="Znf_C2H2_type"/>
</dbReference>
<feature type="coiled-coil region" evidence="12">
    <location>
        <begin position="362"/>
        <end position="438"/>
    </location>
</feature>
<keyword evidence="16" id="KW-1185">Reference proteome</keyword>
<evidence type="ECO:0000256" key="3">
    <source>
        <dbReference type="ARBA" id="ARBA00009131"/>
    </source>
</evidence>
<keyword evidence="4" id="KW-0963">Cytoplasm</keyword>
<feature type="compositionally biased region" description="Basic and acidic residues" evidence="13">
    <location>
        <begin position="222"/>
        <end position="231"/>
    </location>
</feature>
<dbReference type="Pfam" id="PF25977">
    <property type="entry name" value="DZIP1"/>
    <property type="match status" value="1"/>
</dbReference>
<accession>A0AAN9D134</accession>
<evidence type="ECO:0000256" key="7">
    <source>
        <dbReference type="ARBA" id="ARBA00022833"/>
    </source>
</evidence>
<sequence>MTLFHRSEMDPYQEHFQYLVRNHHIDPSLYLKPFTMLGQFPPAVSPTPPWSPAHQLQPFRFRSRTEPIDWRRLSALDVDRVVQEIDVSVLQDFIMTVTFCAVDSERCPNCRGPADPSLIKLLRMSQLSTEYLLHCQDFLSAQLSGLEERLQGALSLVQRGEEQRAELEKNLQEAKLENRRRKKLISTQQLLLQASANNYHKCQFCEKSFVSYSYLQAHVQRRHPEVTDTERQKKRKVEQMEDGIEELKERLRVTQLQLQAERETDSLRRQHEHEEQQRREQSEKQVLERWKEEERKKNQQEIGELRQLFLQESKDIASKSSSIEAKLVVLQNKEVGLFNNVSLQEEIDPEKEMRENRERELKEIMARKKSEWKNKYQEAQNRHQQKQEELKRENARLLEALSVEKNSGSSLKKLQQQVVSLSSQLSQKDRLIKSLEEKIKKRSVIPVSVPVVSQNAQDSPEELEEEGESLDDSDEPQWKVLKLHKGKPELMRESRPILEESLEEKLENMGLRKGTKGISKQTFKSLGVLLTGQRQQRYRQQPDLQNHRDNLVHEVTRRVKSLQKSQGQITPSTSKQRGKKNSTPVKEKRLRSSEGLKPSIQKAKRLQPKALIPTPSPRSNAPHQIQTPKTQHKKNSTPPFSSDEDETVEDSAYVTSLRAKPSTSVRLVQSGSLMNPTAEPDWTDSELSEAADTPKLHKTPNPHGSVVQTLTRSLERQLSTPVKKPVGGTRVLPPSSPSPRPAIVKQRALSDEDSDFELSSIEELTANRAGVRKSSEVGGTSATSAWSSAASRPGAW</sequence>
<evidence type="ECO:0000313" key="15">
    <source>
        <dbReference type="EMBL" id="KAK7155255.1"/>
    </source>
</evidence>
<feature type="compositionally biased region" description="Polar residues" evidence="13">
    <location>
        <begin position="706"/>
        <end position="720"/>
    </location>
</feature>
<name>A0AAN9D134_9TELE</name>
<evidence type="ECO:0000256" key="1">
    <source>
        <dbReference type="ARBA" id="ARBA00004114"/>
    </source>
</evidence>
<dbReference type="GO" id="GO:0008270">
    <property type="term" value="F:zinc ion binding"/>
    <property type="evidence" value="ECO:0007669"/>
    <property type="project" value="UniProtKB-KW"/>
</dbReference>
<evidence type="ECO:0000256" key="5">
    <source>
        <dbReference type="ARBA" id="ARBA00022723"/>
    </source>
</evidence>
<evidence type="ECO:0000313" key="16">
    <source>
        <dbReference type="Proteomes" id="UP001364617"/>
    </source>
</evidence>